<dbReference type="Proteomes" id="UP001168098">
    <property type="component" value="Unassembled WGS sequence"/>
</dbReference>
<feature type="domain" description="TIR" evidence="7">
    <location>
        <begin position="19"/>
        <end position="167"/>
    </location>
</feature>
<dbReference type="InterPro" id="IPR035897">
    <property type="entry name" value="Toll_tir_struct_dom_sf"/>
</dbReference>
<evidence type="ECO:0000256" key="4">
    <source>
        <dbReference type="ARBA" id="ARBA00023027"/>
    </source>
</evidence>
<dbReference type="SMART" id="SM00255">
    <property type="entry name" value="TIR"/>
    <property type="match status" value="1"/>
</dbReference>
<dbReference type="GO" id="GO:0050832">
    <property type="term" value="P:defense response to fungus"/>
    <property type="evidence" value="ECO:0007669"/>
    <property type="project" value="UniProtKB-ARBA"/>
</dbReference>
<dbReference type="InterPro" id="IPR000157">
    <property type="entry name" value="TIR_dom"/>
</dbReference>
<evidence type="ECO:0000313" key="9">
    <source>
        <dbReference type="Proteomes" id="UP001168098"/>
    </source>
</evidence>
<protein>
    <recommendedName>
        <fullName evidence="7">TIR domain-containing protein</fullName>
    </recommendedName>
</protein>
<accession>A0AA39D8L9</accession>
<name>A0AA39D8L9_VITRO</name>
<dbReference type="Gene3D" id="3.40.50.10140">
    <property type="entry name" value="Toll/interleukin-1 receptor homology (TIR) domain"/>
    <property type="match status" value="1"/>
</dbReference>
<comment type="similarity">
    <text evidence="6">Belongs to the disease resistance TIR-NB-LRR family.</text>
</comment>
<dbReference type="GO" id="GO:0005737">
    <property type="term" value="C:cytoplasm"/>
    <property type="evidence" value="ECO:0007669"/>
    <property type="project" value="UniProtKB-SubCell"/>
</dbReference>
<evidence type="ECO:0000259" key="7">
    <source>
        <dbReference type="PROSITE" id="PS50104"/>
    </source>
</evidence>
<keyword evidence="5" id="KW-0539">Nucleus</keyword>
<dbReference type="FunFam" id="3.40.50.10140:FF:000007">
    <property type="entry name" value="Disease resistance protein (TIR-NBS-LRR class)"/>
    <property type="match status" value="1"/>
</dbReference>
<dbReference type="GO" id="GO:0043068">
    <property type="term" value="P:positive regulation of programmed cell death"/>
    <property type="evidence" value="ECO:0007669"/>
    <property type="project" value="UniProtKB-ARBA"/>
</dbReference>
<evidence type="ECO:0000256" key="6">
    <source>
        <dbReference type="ARBA" id="ARBA00061488"/>
    </source>
</evidence>
<keyword evidence="3" id="KW-0963">Cytoplasm</keyword>
<reference evidence="8 9" key="1">
    <citation type="journal article" date="2023" name="BMC Biotechnol.">
        <title>Vitis rotundifolia cv Carlos genome sequencing.</title>
        <authorList>
            <person name="Huff M."/>
            <person name="Hulse-Kemp A."/>
            <person name="Scheffler B."/>
            <person name="Youngblood R."/>
            <person name="Simpson S."/>
            <person name="Babiker E."/>
            <person name="Staton M."/>
        </authorList>
    </citation>
    <scope>NUCLEOTIDE SEQUENCE [LARGE SCALE GENOMIC DNA]</scope>
    <source>
        <tissue evidence="8">Leaf</tissue>
    </source>
</reference>
<dbReference type="PROSITE" id="PS50104">
    <property type="entry name" value="TIR"/>
    <property type="match status" value="1"/>
</dbReference>
<keyword evidence="9" id="KW-1185">Reference proteome</keyword>
<evidence type="ECO:0000313" key="8">
    <source>
        <dbReference type="EMBL" id="KAJ9675908.1"/>
    </source>
</evidence>
<dbReference type="PANTHER" id="PTHR32009:SF121">
    <property type="entry name" value="SIMILAR TO PART OF DISEASE RESISTANCE PROTEIN-RELATED"/>
    <property type="match status" value="1"/>
</dbReference>
<dbReference type="SUPFAM" id="SSF52200">
    <property type="entry name" value="Toll/Interleukin receptor TIR domain"/>
    <property type="match status" value="1"/>
</dbReference>
<dbReference type="Pfam" id="PF01582">
    <property type="entry name" value="TIR"/>
    <property type="match status" value="1"/>
</dbReference>
<comment type="caution">
    <text evidence="8">The sequence shown here is derived from an EMBL/GenBank/DDBJ whole genome shotgun (WGS) entry which is preliminary data.</text>
</comment>
<evidence type="ECO:0000256" key="5">
    <source>
        <dbReference type="ARBA" id="ARBA00023242"/>
    </source>
</evidence>
<comment type="subcellular location">
    <subcellularLocation>
        <location evidence="2">Cytoplasm</location>
    </subcellularLocation>
    <subcellularLocation>
        <location evidence="1">Nucleus</location>
    </subcellularLocation>
</comment>
<proteinExistence type="inferred from homology"/>
<dbReference type="EMBL" id="JARBHA010000018">
    <property type="protein sequence ID" value="KAJ9675908.1"/>
    <property type="molecule type" value="Genomic_DNA"/>
</dbReference>
<organism evidence="8 9">
    <name type="scientific">Vitis rotundifolia</name>
    <name type="common">Muscadine grape</name>
    <dbReference type="NCBI Taxonomy" id="103349"/>
    <lineage>
        <taxon>Eukaryota</taxon>
        <taxon>Viridiplantae</taxon>
        <taxon>Streptophyta</taxon>
        <taxon>Embryophyta</taxon>
        <taxon>Tracheophyta</taxon>
        <taxon>Spermatophyta</taxon>
        <taxon>Magnoliopsida</taxon>
        <taxon>eudicotyledons</taxon>
        <taxon>Gunneridae</taxon>
        <taxon>Pentapetalae</taxon>
        <taxon>rosids</taxon>
        <taxon>Vitales</taxon>
        <taxon>Vitaceae</taxon>
        <taxon>Viteae</taxon>
        <taxon>Vitis</taxon>
    </lineage>
</organism>
<sequence>MASSSMNLSVPSSSSMHHWKYDVFLSFKGEDTHQSFTAHLHAVLCQMGINTFKDNKLRRGEIISPPLIQAIEESRFSIIIFSENYVSSSWCLEELTKILECVKVGGHTALPVFHNVDPPHVRKQKGSFTEAFAKHEQVYREKMEKVVKLRKALTEAATISGWHTRSR</sequence>
<dbReference type="GO" id="GO:0005634">
    <property type="term" value="C:nucleus"/>
    <property type="evidence" value="ECO:0007669"/>
    <property type="project" value="UniProtKB-SubCell"/>
</dbReference>
<evidence type="ECO:0000256" key="3">
    <source>
        <dbReference type="ARBA" id="ARBA00022490"/>
    </source>
</evidence>
<dbReference type="AlphaFoldDB" id="A0AA39D8L9"/>
<dbReference type="PANTHER" id="PTHR32009">
    <property type="entry name" value="TMV RESISTANCE PROTEIN N-LIKE"/>
    <property type="match status" value="1"/>
</dbReference>
<gene>
    <name evidence="8" type="ORF">PVL29_024734</name>
</gene>
<dbReference type="GO" id="GO:0007165">
    <property type="term" value="P:signal transduction"/>
    <property type="evidence" value="ECO:0007669"/>
    <property type="project" value="InterPro"/>
</dbReference>
<evidence type="ECO:0000256" key="2">
    <source>
        <dbReference type="ARBA" id="ARBA00004496"/>
    </source>
</evidence>
<keyword evidence="4" id="KW-0520">NAD</keyword>
<evidence type="ECO:0000256" key="1">
    <source>
        <dbReference type="ARBA" id="ARBA00004123"/>
    </source>
</evidence>